<dbReference type="Proteomes" id="UP000887578">
    <property type="component" value="Unplaced"/>
</dbReference>
<organism evidence="2 3">
    <name type="scientific">Panagrolaimus davidi</name>
    <dbReference type="NCBI Taxonomy" id="227884"/>
    <lineage>
        <taxon>Eukaryota</taxon>
        <taxon>Metazoa</taxon>
        <taxon>Ecdysozoa</taxon>
        <taxon>Nematoda</taxon>
        <taxon>Chromadorea</taxon>
        <taxon>Rhabditida</taxon>
        <taxon>Tylenchina</taxon>
        <taxon>Panagrolaimomorpha</taxon>
        <taxon>Panagrolaimoidea</taxon>
        <taxon>Panagrolaimidae</taxon>
        <taxon>Panagrolaimus</taxon>
    </lineage>
</organism>
<dbReference type="Gene3D" id="3.30.200.20">
    <property type="entry name" value="Phosphorylase Kinase, domain 1"/>
    <property type="match status" value="1"/>
</dbReference>
<name>A0A914PMN9_9BILA</name>
<accession>A0A914PMN9</accession>
<dbReference type="WBParaSite" id="PDA_v2.g16029.t1">
    <property type="protein sequence ID" value="PDA_v2.g16029.t1"/>
    <property type="gene ID" value="PDA_v2.g16029"/>
</dbReference>
<evidence type="ECO:0000313" key="2">
    <source>
        <dbReference type="Proteomes" id="UP000887578"/>
    </source>
</evidence>
<reference evidence="3" key="1">
    <citation type="submission" date="2022-11" db="UniProtKB">
        <authorList>
            <consortium name="WormBaseParasite"/>
        </authorList>
    </citation>
    <scope>IDENTIFICATION</scope>
</reference>
<evidence type="ECO:0000313" key="3">
    <source>
        <dbReference type="WBParaSite" id="PDA_v2.g16029.t1"/>
    </source>
</evidence>
<dbReference type="InterPro" id="IPR000719">
    <property type="entry name" value="Prot_kinase_dom"/>
</dbReference>
<dbReference type="GO" id="GO:0005524">
    <property type="term" value="F:ATP binding"/>
    <property type="evidence" value="ECO:0007669"/>
    <property type="project" value="InterPro"/>
</dbReference>
<keyword evidence="2" id="KW-1185">Reference proteome</keyword>
<sequence length="419" mass="47709">MCNDILSSATSSASPSYLSINAERSPDDRFHRYEFLKEQRIQLLDIKVFRCKDVKTGMNVEWNEIKERQPIGFSSNKINVFEILQKLKGLRNSNIVEVYDCWEKADIEGGEKIIVFVTELIASETLRDYLQRVKTTKIEIFKSWCRQILNGLAFLHSQKPFILHGNLNVNNIVVTEECKLKMNILGFLTDGGSTSEYISPEIFKKVFNYYGKKECDEKADIYAFGMCLVEILSGERPYAECGNFPGDLCYLRNPNSIALNLLKGIKPECIKKTPEEFAEFTEIILQCLSLKSEERPSAKNLLENALFATSESISPNVTMEKQDENEDVIESVKQPLETIYDIPYPSSTKLSANPFVLIDPFLTNIKPCTCGATKIPEADYSNPKETKLPKDVNLIKPICTKCQTILCYIHNFDEEVTCK</sequence>
<protein>
    <submittedName>
        <fullName evidence="3">Protein kinase domain-containing protein</fullName>
    </submittedName>
</protein>
<dbReference type="PANTHER" id="PTHR13902">
    <property type="entry name" value="SERINE/THREONINE-PROTEIN KINASE WNK WITH NO LYSINE -RELATED"/>
    <property type="match status" value="1"/>
</dbReference>
<dbReference type="InterPro" id="IPR050588">
    <property type="entry name" value="WNK_Ser-Thr_kinase"/>
</dbReference>
<dbReference type="GO" id="GO:0004672">
    <property type="term" value="F:protein kinase activity"/>
    <property type="evidence" value="ECO:0007669"/>
    <property type="project" value="InterPro"/>
</dbReference>
<dbReference type="SUPFAM" id="SSF56112">
    <property type="entry name" value="Protein kinase-like (PK-like)"/>
    <property type="match status" value="1"/>
</dbReference>
<dbReference type="Pfam" id="PF00069">
    <property type="entry name" value="Pkinase"/>
    <property type="match status" value="1"/>
</dbReference>
<dbReference type="InterPro" id="IPR011009">
    <property type="entry name" value="Kinase-like_dom_sf"/>
</dbReference>
<evidence type="ECO:0000259" key="1">
    <source>
        <dbReference type="PROSITE" id="PS50011"/>
    </source>
</evidence>
<dbReference type="AlphaFoldDB" id="A0A914PMN9"/>
<dbReference type="PROSITE" id="PS50011">
    <property type="entry name" value="PROTEIN_KINASE_DOM"/>
    <property type="match status" value="1"/>
</dbReference>
<dbReference type="Gene3D" id="1.10.510.10">
    <property type="entry name" value="Transferase(Phosphotransferase) domain 1"/>
    <property type="match status" value="1"/>
</dbReference>
<feature type="domain" description="Protein kinase" evidence="1">
    <location>
        <begin position="1"/>
        <end position="307"/>
    </location>
</feature>
<proteinExistence type="predicted"/>